<dbReference type="FunFam" id="2.40.10.10:FF:000068">
    <property type="entry name" value="transmembrane protease serine 2"/>
    <property type="match status" value="1"/>
</dbReference>
<gene>
    <name evidence="5" type="primary">TRYP2_0</name>
    <name evidence="5" type="ORF">g.66534</name>
</gene>
<dbReference type="InterPro" id="IPR001254">
    <property type="entry name" value="Trypsin_dom"/>
</dbReference>
<dbReference type="InterPro" id="IPR018114">
    <property type="entry name" value="TRYPSIN_HIS"/>
</dbReference>
<dbReference type="InterPro" id="IPR043504">
    <property type="entry name" value="Peptidase_S1_PA_chymotrypsin"/>
</dbReference>
<dbReference type="PANTHER" id="PTHR24256">
    <property type="entry name" value="TRYPTASE-RELATED"/>
    <property type="match status" value="1"/>
</dbReference>
<dbReference type="InterPro" id="IPR009003">
    <property type="entry name" value="Peptidase_S1_PA"/>
</dbReference>
<dbReference type="Pfam" id="PF00089">
    <property type="entry name" value="Trypsin"/>
    <property type="match status" value="1"/>
</dbReference>
<keyword evidence="3" id="KW-0732">Signal</keyword>
<evidence type="ECO:0000259" key="4">
    <source>
        <dbReference type="PROSITE" id="PS50240"/>
    </source>
</evidence>
<dbReference type="AlphaFoldDB" id="A0A0C9QXW0"/>
<comment type="similarity">
    <text evidence="2">Belongs to the peptidase S1 family. CLIP subfamily.</text>
</comment>
<evidence type="ECO:0000256" key="1">
    <source>
        <dbReference type="ARBA" id="ARBA00023157"/>
    </source>
</evidence>
<dbReference type="SUPFAM" id="SSF50494">
    <property type="entry name" value="Trypsin-like serine proteases"/>
    <property type="match status" value="1"/>
</dbReference>
<organism evidence="5">
    <name type="scientific">Fopius arisanus</name>
    <dbReference type="NCBI Taxonomy" id="64838"/>
    <lineage>
        <taxon>Eukaryota</taxon>
        <taxon>Metazoa</taxon>
        <taxon>Ecdysozoa</taxon>
        <taxon>Arthropoda</taxon>
        <taxon>Hexapoda</taxon>
        <taxon>Insecta</taxon>
        <taxon>Pterygota</taxon>
        <taxon>Neoptera</taxon>
        <taxon>Endopterygota</taxon>
        <taxon>Hymenoptera</taxon>
        <taxon>Apocrita</taxon>
        <taxon>Ichneumonoidea</taxon>
        <taxon>Braconidae</taxon>
        <taxon>Opiinae</taxon>
        <taxon>Fopius</taxon>
    </lineage>
</organism>
<evidence type="ECO:0000313" key="5">
    <source>
        <dbReference type="EMBL" id="JAG70302.1"/>
    </source>
</evidence>
<sequence>MMANSLCFMMLVIISTIHHVKSTPAVLGEYPYVVSIWYRYNHICSGTIYDSTHVITAAHCVHGIEPFRLAVLVGVVDFANNEKTWIPVKSYAIHPSFGNRTFINMHAKHYYHDIAVITIKHRFFFNNHVGSAPLDFYEEPIVDDTVDCSALYRIVTWNSHLENDSQVLRLESHFITCITHPIHASLFIFNPFGEPSTPDWSREAIAGMENRGTPIHRSGIVIAIVTGSGCLLRGNNWTMILELWQYKNFIRTAVAANR</sequence>
<dbReference type="EMBL" id="GBYB01000535">
    <property type="protein sequence ID" value="JAG70302.1"/>
    <property type="molecule type" value="Transcribed_RNA"/>
</dbReference>
<proteinExistence type="inferred from homology"/>
<accession>A0A0C9QXW0</accession>
<evidence type="ECO:0000256" key="3">
    <source>
        <dbReference type="SAM" id="SignalP"/>
    </source>
</evidence>
<name>A0A0C9QXW0_9HYME</name>
<dbReference type="SMART" id="SM00020">
    <property type="entry name" value="Tryp_SPc"/>
    <property type="match status" value="1"/>
</dbReference>
<dbReference type="InterPro" id="IPR051487">
    <property type="entry name" value="Ser/Thr_Proteases_Immune/Dev"/>
</dbReference>
<dbReference type="Gene3D" id="2.40.10.10">
    <property type="entry name" value="Trypsin-like serine proteases"/>
    <property type="match status" value="1"/>
</dbReference>
<keyword evidence="1" id="KW-1015">Disulfide bond</keyword>
<reference evidence="5" key="1">
    <citation type="submission" date="2015-01" db="EMBL/GenBank/DDBJ databases">
        <title>Transcriptome Assembly of Fopius arisanus.</title>
        <authorList>
            <person name="Geib S."/>
        </authorList>
    </citation>
    <scope>NUCLEOTIDE SEQUENCE</scope>
</reference>
<dbReference type="GO" id="GO:0006508">
    <property type="term" value="P:proteolysis"/>
    <property type="evidence" value="ECO:0007669"/>
    <property type="project" value="InterPro"/>
</dbReference>
<dbReference type="PROSITE" id="PS50240">
    <property type="entry name" value="TRYPSIN_DOM"/>
    <property type="match status" value="1"/>
</dbReference>
<protein>
    <submittedName>
        <fullName evidence="5">TRYP2_0 protein</fullName>
    </submittedName>
</protein>
<feature type="signal peptide" evidence="3">
    <location>
        <begin position="1"/>
        <end position="22"/>
    </location>
</feature>
<feature type="chain" id="PRO_5002218391" evidence="3">
    <location>
        <begin position="23"/>
        <end position="258"/>
    </location>
</feature>
<dbReference type="PROSITE" id="PS00134">
    <property type="entry name" value="TRYPSIN_HIS"/>
    <property type="match status" value="1"/>
</dbReference>
<feature type="domain" description="Peptidase S1" evidence="4">
    <location>
        <begin position="13"/>
        <end position="255"/>
    </location>
</feature>
<dbReference type="GO" id="GO:0004252">
    <property type="term" value="F:serine-type endopeptidase activity"/>
    <property type="evidence" value="ECO:0007669"/>
    <property type="project" value="InterPro"/>
</dbReference>
<evidence type="ECO:0000256" key="2">
    <source>
        <dbReference type="ARBA" id="ARBA00024195"/>
    </source>
</evidence>